<evidence type="ECO:0000313" key="1">
    <source>
        <dbReference type="EMBL" id="KAA1259786.1"/>
    </source>
</evidence>
<keyword evidence="2" id="KW-1185">Reference proteome</keyword>
<proteinExistence type="predicted"/>
<dbReference type="Proteomes" id="UP000322699">
    <property type="component" value="Unassembled WGS sequence"/>
</dbReference>
<comment type="caution">
    <text evidence="1">The sequence shown here is derived from an EMBL/GenBank/DDBJ whole genome shotgun (WGS) entry which is preliminary data.</text>
</comment>
<accession>A0A5B1CGV5</accession>
<gene>
    <name evidence="1" type="ORF">LF1_23230</name>
</gene>
<name>A0A5B1CGV5_9BACT</name>
<reference evidence="1 2" key="1">
    <citation type="submission" date="2019-08" db="EMBL/GenBank/DDBJ databases">
        <title>Deep-cultivation of Planctomycetes and their phenomic and genomic characterization uncovers novel biology.</title>
        <authorList>
            <person name="Wiegand S."/>
            <person name="Jogler M."/>
            <person name="Boedeker C."/>
            <person name="Pinto D."/>
            <person name="Vollmers J."/>
            <person name="Rivas-Marin E."/>
            <person name="Kohn T."/>
            <person name="Peeters S.H."/>
            <person name="Heuer A."/>
            <person name="Rast P."/>
            <person name="Oberbeckmann S."/>
            <person name="Bunk B."/>
            <person name="Jeske O."/>
            <person name="Meyerdierks A."/>
            <person name="Storesund J.E."/>
            <person name="Kallscheuer N."/>
            <person name="Luecker S."/>
            <person name="Lage O.M."/>
            <person name="Pohl T."/>
            <person name="Merkel B.J."/>
            <person name="Hornburger P."/>
            <person name="Mueller R.-W."/>
            <person name="Bruemmer F."/>
            <person name="Labrenz M."/>
            <person name="Spormann A.M."/>
            <person name="Op Den Camp H."/>
            <person name="Overmann J."/>
            <person name="Amann R."/>
            <person name="Jetten M.S.M."/>
            <person name="Mascher T."/>
            <person name="Medema M.H."/>
            <person name="Devos D.P."/>
            <person name="Kaster A.-K."/>
            <person name="Ovreas L."/>
            <person name="Rohde M."/>
            <person name="Galperin M.Y."/>
            <person name="Jogler C."/>
        </authorList>
    </citation>
    <scope>NUCLEOTIDE SEQUENCE [LARGE SCALE GENOMIC DNA]</scope>
    <source>
        <strain evidence="1 2">LF1</strain>
    </source>
</reference>
<evidence type="ECO:0000313" key="2">
    <source>
        <dbReference type="Proteomes" id="UP000322699"/>
    </source>
</evidence>
<protein>
    <submittedName>
        <fullName evidence="1">Uncharacterized protein</fullName>
    </submittedName>
</protein>
<organism evidence="1 2">
    <name type="scientific">Rubripirellula obstinata</name>
    <dbReference type="NCBI Taxonomy" id="406547"/>
    <lineage>
        <taxon>Bacteria</taxon>
        <taxon>Pseudomonadati</taxon>
        <taxon>Planctomycetota</taxon>
        <taxon>Planctomycetia</taxon>
        <taxon>Pirellulales</taxon>
        <taxon>Pirellulaceae</taxon>
        <taxon>Rubripirellula</taxon>
    </lineage>
</organism>
<sequence>MDANKTLIKTATDLLKIPSRTLISVLFASMSGFNCGKTMEGQNDTKYDSTSFCPSIVLPIPNTFASPRLLRLCVNFFPTHNPIQRREGFLNCLTAWASPRALCGSTTCGEMPSLMKIIATQQIGQAAPWQTAQTGML</sequence>
<dbReference type="EMBL" id="VRLW01000001">
    <property type="protein sequence ID" value="KAA1259786.1"/>
    <property type="molecule type" value="Genomic_DNA"/>
</dbReference>
<dbReference type="AlphaFoldDB" id="A0A5B1CGV5"/>